<comment type="caution">
    <text evidence="1">The sequence shown here is derived from an EMBL/GenBank/DDBJ whole genome shotgun (WGS) entry which is preliminary data.</text>
</comment>
<sequence>MPMERDYGIFLTSDSKMESPSIMGCKQSKHYFRTAQASVQVLKIIYSFCCSSSDYSLIITFSHFCNRNIRQN</sequence>
<gene>
    <name evidence="1" type="ORF">BpHYR1_012051</name>
</gene>
<reference evidence="1 2" key="1">
    <citation type="journal article" date="2018" name="Sci. Rep.">
        <title>Genomic signatures of local adaptation to the degree of environmental predictability in rotifers.</title>
        <authorList>
            <person name="Franch-Gras L."/>
            <person name="Hahn C."/>
            <person name="Garcia-Roger E.M."/>
            <person name="Carmona M.J."/>
            <person name="Serra M."/>
            <person name="Gomez A."/>
        </authorList>
    </citation>
    <scope>NUCLEOTIDE SEQUENCE [LARGE SCALE GENOMIC DNA]</scope>
    <source>
        <strain evidence="1">HYR1</strain>
    </source>
</reference>
<proteinExistence type="predicted"/>
<dbReference type="Proteomes" id="UP000276133">
    <property type="component" value="Unassembled WGS sequence"/>
</dbReference>
<protein>
    <submittedName>
        <fullName evidence="1">Uncharacterized protein</fullName>
    </submittedName>
</protein>
<dbReference type="AlphaFoldDB" id="A0A3M7SVM9"/>
<accession>A0A3M7SVM9</accession>
<dbReference type="EMBL" id="REGN01000705">
    <property type="protein sequence ID" value="RNA39762.1"/>
    <property type="molecule type" value="Genomic_DNA"/>
</dbReference>
<evidence type="ECO:0000313" key="1">
    <source>
        <dbReference type="EMBL" id="RNA39762.1"/>
    </source>
</evidence>
<keyword evidence="2" id="KW-1185">Reference proteome</keyword>
<name>A0A3M7SVM9_BRAPC</name>
<organism evidence="1 2">
    <name type="scientific">Brachionus plicatilis</name>
    <name type="common">Marine rotifer</name>
    <name type="synonym">Brachionus muelleri</name>
    <dbReference type="NCBI Taxonomy" id="10195"/>
    <lineage>
        <taxon>Eukaryota</taxon>
        <taxon>Metazoa</taxon>
        <taxon>Spiralia</taxon>
        <taxon>Gnathifera</taxon>
        <taxon>Rotifera</taxon>
        <taxon>Eurotatoria</taxon>
        <taxon>Monogononta</taxon>
        <taxon>Pseudotrocha</taxon>
        <taxon>Ploima</taxon>
        <taxon>Brachionidae</taxon>
        <taxon>Brachionus</taxon>
    </lineage>
</organism>
<evidence type="ECO:0000313" key="2">
    <source>
        <dbReference type="Proteomes" id="UP000276133"/>
    </source>
</evidence>